<feature type="chain" id="PRO_5040427397" description="Endopeptidase K" evidence="7">
    <location>
        <begin position="16"/>
        <end position="330"/>
    </location>
</feature>
<dbReference type="GO" id="GO:0005576">
    <property type="term" value="C:extracellular region"/>
    <property type="evidence" value="ECO:0007669"/>
    <property type="project" value="UniProtKB-ARBA"/>
</dbReference>
<organism evidence="10 11">
    <name type="scientific">Claviceps pusilla</name>
    <dbReference type="NCBI Taxonomy" id="123648"/>
    <lineage>
        <taxon>Eukaryota</taxon>
        <taxon>Fungi</taxon>
        <taxon>Dikarya</taxon>
        <taxon>Ascomycota</taxon>
        <taxon>Pezizomycotina</taxon>
        <taxon>Sordariomycetes</taxon>
        <taxon>Hypocreomycetidae</taxon>
        <taxon>Hypocreales</taxon>
        <taxon>Clavicipitaceae</taxon>
        <taxon>Claviceps</taxon>
    </lineage>
</organism>
<evidence type="ECO:0000313" key="11">
    <source>
        <dbReference type="Proteomes" id="UP000748025"/>
    </source>
</evidence>
<keyword evidence="4" id="KW-0378">Hydrolase</keyword>
<dbReference type="PRINTS" id="PR00723">
    <property type="entry name" value="SUBTILISIN"/>
</dbReference>
<dbReference type="AlphaFoldDB" id="A0A9P7SZ70"/>
<proteinExistence type="inferred from homology"/>
<keyword evidence="2" id="KW-0645">Protease</keyword>
<dbReference type="InterPro" id="IPR036852">
    <property type="entry name" value="Peptidase_S8/S53_dom_sf"/>
</dbReference>
<evidence type="ECO:0000256" key="4">
    <source>
        <dbReference type="ARBA" id="ARBA00022801"/>
    </source>
</evidence>
<dbReference type="SUPFAM" id="SSF54897">
    <property type="entry name" value="Protease propeptides/inhibitors"/>
    <property type="match status" value="1"/>
</dbReference>
<evidence type="ECO:0000259" key="9">
    <source>
        <dbReference type="Pfam" id="PF05922"/>
    </source>
</evidence>
<dbReference type="InterPro" id="IPR050131">
    <property type="entry name" value="Peptidase_S8_subtilisin-like"/>
</dbReference>
<feature type="domain" description="Inhibitor I9" evidence="9">
    <location>
        <begin position="53"/>
        <end position="106"/>
    </location>
</feature>
<comment type="caution">
    <text evidence="6">Lacks conserved residue(s) required for the propagation of feature annotation.</text>
</comment>
<dbReference type="InterPro" id="IPR015500">
    <property type="entry name" value="Peptidase_S8_subtilisin-rel"/>
</dbReference>
<feature type="domain" description="Peptidase S8/S53" evidence="8">
    <location>
        <begin position="148"/>
        <end position="318"/>
    </location>
</feature>
<evidence type="ECO:0000256" key="3">
    <source>
        <dbReference type="ARBA" id="ARBA00022729"/>
    </source>
</evidence>
<dbReference type="Gene3D" id="3.40.50.200">
    <property type="entry name" value="Peptidase S8/S53 domain"/>
    <property type="match status" value="1"/>
</dbReference>
<keyword evidence="11" id="KW-1185">Reference proteome</keyword>
<dbReference type="GO" id="GO:0004252">
    <property type="term" value="F:serine-type endopeptidase activity"/>
    <property type="evidence" value="ECO:0007669"/>
    <property type="project" value="InterPro"/>
</dbReference>
<dbReference type="InterPro" id="IPR034193">
    <property type="entry name" value="PCSK9_ProteinaseK-like"/>
</dbReference>
<feature type="non-terminal residue" evidence="10">
    <location>
        <position position="330"/>
    </location>
</feature>
<evidence type="ECO:0008006" key="12">
    <source>
        <dbReference type="Google" id="ProtNLM"/>
    </source>
</evidence>
<dbReference type="PANTHER" id="PTHR43806:SF58">
    <property type="entry name" value="ALKALINE PROTEASE 1-RELATED"/>
    <property type="match status" value="1"/>
</dbReference>
<accession>A0A9P7SZ70</accession>
<dbReference type="PROSITE" id="PS00136">
    <property type="entry name" value="SUBTILASE_ASP"/>
    <property type="match status" value="1"/>
</dbReference>
<feature type="signal peptide" evidence="7">
    <location>
        <begin position="1"/>
        <end position="15"/>
    </location>
</feature>
<dbReference type="InterPro" id="IPR037045">
    <property type="entry name" value="S8pro/Inhibitor_I9_sf"/>
</dbReference>
<dbReference type="PANTHER" id="PTHR43806">
    <property type="entry name" value="PEPTIDASE S8"/>
    <property type="match status" value="1"/>
</dbReference>
<dbReference type="PROSITE" id="PS51892">
    <property type="entry name" value="SUBTILASE"/>
    <property type="match status" value="1"/>
</dbReference>
<evidence type="ECO:0000259" key="8">
    <source>
        <dbReference type="Pfam" id="PF00082"/>
    </source>
</evidence>
<evidence type="ECO:0000256" key="5">
    <source>
        <dbReference type="ARBA" id="ARBA00022825"/>
    </source>
</evidence>
<evidence type="ECO:0000256" key="1">
    <source>
        <dbReference type="ARBA" id="ARBA00011073"/>
    </source>
</evidence>
<evidence type="ECO:0000313" key="10">
    <source>
        <dbReference type="EMBL" id="KAG6001242.1"/>
    </source>
</evidence>
<dbReference type="Gene3D" id="3.30.70.80">
    <property type="entry name" value="Peptidase S8 propeptide/proteinase inhibitor I9"/>
    <property type="match status" value="1"/>
</dbReference>
<dbReference type="GO" id="GO:0006508">
    <property type="term" value="P:proteolysis"/>
    <property type="evidence" value="ECO:0007669"/>
    <property type="project" value="UniProtKB-KW"/>
</dbReference>
<dbReference type="InterPro" id="IPR022398">
    <property type="entry name" value="Peptidase_S8_His-AS"/>
</dbReference>
<comment type="caution">
    <text evidence="10">The sequence shown here is derived from an EMBL/GenBank/DDBJ whole genome shotgun (WGS) entry which is preliminary data.</text>
</comment>
<keyword evidence="5" id="KW-0720">Serine protease</keyword>
<comment type="similarity">
    <text evidence="1 6">Belongs to the peptidase S8 family.</text>
</comment>
<dbReference type="SUPFAM" id="SSF52743">
    <property type="entry name" value="Subtilisin-like"/>
    <property type="match status" value="1"/>
</dbReference>
<dbReference type="Proteomes" id="UP000748025">
    <property type="component" value="Unassembled WGS sequence"/>
</dbReference>
<reference evidence="10" key="1">
    <citation type="journal article" date="2020" name="bioRxiv">
        <title>Whole genome comparisons of ergot fungi reveals the divergence and evolution of species within the genus Claviceps are the result of varying mechanisms driving genome evolution and host range expansion.</title>
        <authorList>
            <person name="Wyka S.A."/>
            <person name="Mondo S.J."/>
            <person name="Liu M."/>
            <person name="Dettman J."/>
            <person name="Nalam V."/>
            <person name="Broders K.D."/>
        </authorList>
    </citation>
    <scope>NUCLEOTIDE SEQUENCE</scope>
    <source>
        <strain evidence="10">CCC 602</strain>
    </source>
</reference>
<dbReference type="PROSITE" id="PS00137">
    <property type="entry name" value="SUBTILASE_HIS"/>
    <property type="match status" value="1"/>
</dbReference>
<keyword evidence="3 7" id="KW-0732">Signal</keyword>
<evidence type="ECO:0000256" key="6">
    <source>
        <dbReference type="PROSITE-ProRule" id="PRU01240"/>
    </source>
</evidence>
<sequence length="330" mass="34156">MHSLLLLPLLPLALAAPAKPSPPAAQATPAPLLVPRAPVIANKYIVKYKPTFSTTTADHTLEQLSAGADRVYETIFRGFSGTLNESTVEALRQHPDVEYIEKDAIFTVNGFVEQTGAPWGLNRVSHHAGRGTDYVYDDSAGAGTCSYIIDTGVDDSHADFEGRAQFIRSFVDGQNTDGHGHGTHVAGTIGSRSYGVAKKTQLLGIKVLSDQGSGSGSDIVAGMDFAVQDARQRSGCGKGALANMSLGGGFSQALNDAAAQMIREGVFLAVAAGNSHQDAAGFSPASEPTVCTVGATDSADRLSSFSNFGSVVDVLAPGSGILSTWPGGST</sequence>
<dbReference type="InterPro" id="IPR000209">
    <property type="entry name" value="Peptidase_S8/S53_dom"/>
</dbReference>
<dbReference type="Pfam" id="PF05922">
    <property type="entry name" value="Inhibitor_I9"/>
    <property type="match status" value="1"/>
</dbReference>
<name>A0A9P7SZ70_9HYPO</name>
<dbReference type="Pfam" id="PF00082">
    <property type="entry name" value="Peptidase_S8"/>
    <property type="match status" value="1"/>
</dbReference>
<protein>
    <recommendedName>
        <fullName evidence="12">Endopeptidase K</fullName>
    </recommendedName>
</protein>
<evidence type="ECO:0000256" key="7">
    <source>
        <dbReference type="SAM" id="SignalP"/>
    </source>
</evidence>
<dbReference type="OrthoDB" id="206201at2759"/>
<dbReference type="InterPro" id="IPR010259">
    <property type="entry name" value="S8pro/Inhibitor_I9"/>
</dbReference>
<dbReference type="FunFam" id="3.40.50.200:FF:000014">
    <property type="entry name" value="Proteinase K"/>
    <property type="match status" value="1"/>
</dbReference>
<dbReference type="EMBL" id="SRPW01001450">
    <property type="protein sequence ID" value="KAG6001242.1"/>
    <property type="molecule type" value="Genomic_DNA"/>
</dbReference>
<dbReference type="CDD" id="cd04077">
    <property type="entry name" value="Peptidases_S8_PCSK9_ProteinaseK_like"/>
    <property type="match status" value="1"/>
</dbReference>
<gene>
    <name evidence="10" type="ORF">E4U43_001378</name>
</gene>
<evidence type="ECO:0000256" key="2">
    <source>
        <dbReference type="ARBA" id="ARBA00022670"/>
    </source>
</evidence>
<dbReference type="InterPro" id="IPR023827">
    <property type="entry name" value="Peptidase_S8_Asp-AS"/>
</dbReference>